<dbReference type="PANTHER" id="PTHR31299">
    <property type="entry name" value="ESTERASE, PUTATIVE (AFU_ORTHOLOGUE AFUA_1G05850)-RELATED"/>
    <property type="match status" value="1"/>
</dbReference>
<dbReference type="Pfam" id="PF05139">
    <property type="entry name" value="Erythro_esteras"/>
    <property type="match status" value="1"/>
</dbReference>
<accession>A0A2S7T850</accession>
<protein>
    <recommendedName>
        <fullName evidence="3">Erythromycin esterase</fullName>
    </recommendedName>
</protein>
<dbReference type="PANTHER" id="PTHR31299:SF0">
    <property type="entry name" value="ESTERASE, PUTATIVE (AFU_ORTHOLOGUE AFUA_1G05850)-RELATED"/>
    <property type="match status" value="1"/>
</dbReference>
<dbReference type="EMBL" id="MQVX01000001">
    <property type="protein sequence ID" value="PQJ16112.1"/>
    <property type="molecule type" value="Genomic_DNA"/>
</dbReference>
<dbReference type="OrthoDB" id="9810066at2"/>
<dbReference type="Gene3D" id="1.20.1440.30">
    <property type="entry name" value="Biosynthetic Protein domain"/>
    <property type="match status" value="1"/>
</dbReference>
<dbReference type="CDD" id="cd14728">
    <property type="entry name" value="Ere-like"/>
    <property type="match status" value="1"/>
</dbReference>
<dbReference type="AlphaFoldDB" id="A0A2S7T850"/>
<keyword evidence="2" id="KW-1185">Reference proteome</keyword>
<gene>
    <name evidence="1" type="ORF">BST99_10590</name>
</gene>
<sequence length="428" mass="49496">MALKSRFNLSAFLLFFLVGLGSLNAQKFTKESEAFIKPFSGTESLVLAKHIKGLSDDIRIVGLGEVSHFTKECYELKEEIILQLIEKGYDGLVMEVDFGQALLWNKFVTKGEGDLDKLVSSSGWFTYRTEEFKSLLAALREHNKTAKKPFQVFGMEMTAMNHNLKWMADYITAHLPVELALVNELRKDRTLVAFQYHDQNEVLGYWQLFYQMRTVLAAKEEELLSKGGETAYQIALQIAEITRQYATFISHDDFGLKVEFRDQFSTRNVLWSMNRLGKESRIALWAHNGHVVKKSVIFNYDILGYYLNEVFGKNYYAIGFTFNQGEFGAFSSSGFKKWQIKPLRSPSWTKDFSSYRSPYLIFDVRSNLGSKKLKKSSPLFQNIPIRRDIAESYREDNAPSMDINLAQSYDCLIYFEKSNYPTRLPWLR</sequence>
<evidence type="ECO:0000313" key="2">
    <source>
        <dbReference type="Proteomes" id="UP000239366"/>
    </source>
</evidence>
<dbReference type="Gene3D" id="3.30.1870.10">
    <property type="entry name" value="EreA-like, domain 2"/>
    <property type="match status" value="1"/>
</dbReference>
<evidence type="ECO:0000313" key="1">
    <source>
        <dbReference type="EMBL" id="PQJ16112.1"/>
    </source>
</evidence>
<proteinExistence type="predicted"/>
<dbReference type="InterPro" id="IPR007815">
    <property type="entry name" value="Emycin_Estase"/>
</dbReference>
<dbReference type="Gene3D" id="3.40.1660.10">
    <property type="entry name" value="EreA-like (biosynthetic domain)"/>
    <property type="match status" value="1"/>
</dbReference>
<name>A0A2S7T850_9FLAO</name>
<dbReference type="SUPFAM" id="SSF159501">
    <property type="entry name" value="EreA/ChaN-like"/>
    <property type="match status" value="1"/>
</dbReference>
<dbReference type="GO" id="GO:0046677">
    <property type="term" value="P:response to antibiotic"/>
    <property type="evidence" value="ECO:0007669"/>
    <property type="project" value="InterPro"/>
</dbReference>
<organism evidence="1 2">
    <name type="scientific">Aureicoccus marinus</name>
    <dbReference type="NCBI Taxonomy" id="754435"/>
    <lineage>
        <taxon>Bacteria</taxon>
        <taxon>Pseudomonadati</taxon>
        <taxon>Bacteroidota</taxon>
        <taxon>Flavobacteriia</taxon>
        <taxon>Flavobacteriales</taxon>
        <taxon>Flavobacteriaceae</taxon>
        <taxon>Aureicoccus</taxon>
    </lineage>
</organism>
<dbReference type="InterPro" id="IPR052036">
    <property type="entry name" value="Hydrolase/PRTase-associated"/>
</dbReference>
<dbReference type="Proteomes" id="UP000239366">
    <property type="component" value="Unassembled WGS sequence"/>
</dbReference>
<dbReference type="RefSeq" id="WP_105001781.1">
    <property type="nucleotide sequence ID" value="NZ_MQVX01000001.1"/>
</dbReference>
<evidence type="ECO:0008006" key="3">
    <source>
        <dbReference type="Google" id="ProtNLM"/>
    </source>
</evidence>
<comment type="caution">
    <text evidence="1">The sequence shown here is derived from an EMBL/GenBank/DDBJ whole genome shotgun (WGS) entry which is preliminary data.</text>
</comment>
<reference evidence="2" key="1">
    <citation type="submission" date="2016-11" db="EMBL/GenBank/DDBJ databases">
        <title>Trade-off between light-utilization and light-protection in marine flavobacteria.</title>
        <authorList>
            <person name="Kumagai Y."/>
            <person name="Yoshizawa S."/>
            <person name="Kogure K."/>
        </authorList>
    </citation>
    <scope>NUCLEOTIDE SEQUENCE [LARGE SCALE GENOMIC DNA]</scope>
    <source>
        <strain evidence="2">SG-18</strain>
    </source>
</reference>